<evidence type="ECO:0008006" key="4">
    <source>
        <dbReference type="Google" id="ProtNLM"/>
    </source>
</evidence>
<gene>
    <name evidence="2" type="ORF">M6D89_08695</name>
</gene>
<dbReference type="AlphaFoldDB" id="A0A9X2HZH0"/>
<evidence type="ECO:0000313" key="3">
    <source>
        <dbReference type="Proteomes" id="UP001139319"/>
    </source>
</evidence>
<sequence length="564" mass="59532">MKKKLLPLAMLAGLAGAAGTAQAAFVSPQGSGESLIYPFYTVEGGQDTYINVVNTTAYTKAVKVRFLEAMNSAEVLDFNLYLSPYDHWSGVVTTTEDGEGAMVKTADTSCTVPGISSDGEPFRQFEYTGVTGEEAEGDGGPQTLSRTREGYVEIIEMGVIEDDLTDGTDALDSVFGAEADILHGSNGSPADCDALVAAFLEDGTLGEGYAEGVTGTGNWYDENAGSDSASAIYNNFVQIGNTAPALDGSDTTTVVDAAYMDAIAGGLYGYGTIINVPEGTAATYSATALDDVYSGTGSELDLKFPNHQQPGSTLPNLGQAHANAVILNGSTATDWTSSASNELAGWEAVSAALMHAEIINDYVMEPTLAAGTDWVVTMPTKRAFVYNTPDDEPIAPFLNIWETSDEGAGACEEINVDYWDREEQIPAVDPTTGDIDFSPAPPPPTVEIEGFALCSEANVITFIGPDGDVESGEGYTPVLYPSERVAYGFHPEFNNGWARFDLRMDSEDEPRVLSGSSDLLGLPTVGFAVQKYVNGTLEDGAVLSNYAGLVDHKTVIEEAEQTAP</sequence>
<evidence type="ECO:0000256" key="1">
    <source>
        <dbReference type="SAM" id="SignalP"/>
    </source>
</evidence>
<dbReference type="RefSeq" id="WP_253967621.1">
    <property type="nucleotide sequence ID" value="NZ_JAMFTH010000001.1"/>
</dbReference>
<accession>A0A9X2HZH0</accession>
<feature type="chain" id="PRO_5040818781" description="Cell surface protein" evidence="1">
    <location>
        <begin position="24"/>
        <end position="564"/>
    </location>
</feature>
<keyword evidence="3" id="KW-1185">Reference proteome</keyword>
<name>A0A9X2HZH0_9GAMM</name>
<evidence type="ECO:0000313" key="2">
    <source>
        <dbReference type="EMBL" id="MCP8899371.1"/>
    </source>
</evidence>
<protein>
    <recommendedName>
        <fullName evidence="4">Cell surface protein</fullName>
    </recommendedName>
</protein>
<dbReference type="EMBL" id="JAMFTH010000001">
    <property type="protein sequence ID" value="MCP8899371.1"/>
    <property type="molecule type" value="Genomic_DNA"/>
</dbReference>
<reference evidence="2" key="2">
    <citation type="submission" date="2023-01" db="EMBL/GenBank/DDBJ databases">
        <title>Gilvimarinus xylanilyticus HB14 isolated from Caulerpa lentillifera aquaculture base in Hainan, China.</title>
        <authorList>
            <person name="Zhang Y.-J."/>
        </authorList>
    </citation>
    <scope>NUCLEOTIDE SEQUENCE</scope>
    <source>
        <strain evidence="2">HB14</strain>
    </source>
</reference>
<dbReference type="Proteomes" id="UP001139319">
    <property type="component" value="Unassembled WGS sequence"/>
</dbReference>
<proteinExistence type="predicted"/>
<keyword evidence="1" id="KW-0732">Signal</keyword>
<organism evidence="2 3">
    <name type="scientific">Gilvimarinus xylanilyticus</name>
    <dbReference type="NCBI Taxonomy" id="2944139"/>
    <lineage>
        <taxon>Bacteria</taxon>
        <taxon>Pseudomonadati</taxon>
        <taxon>Pseudomonadota</taxon>
        <taxon>Gammaproteobacteria</taxon>
        <taxon>Cellvibrionales</taxon>
        <taxon>Cellvibrionaceae</taxon>
        <taxon>Gilvimarinus</taxon>
    </lineage>
</organism>
<comment type="caution">
    <text evidence="2">The sequence shown here is derived from an EMBL/GenBank/DDBJ whole genome shotgun (WGS) entry which is preliminary data.</text>
</comment>
<reference evidence="2" key="1">
    <citation type="submission" date="2022-05" db="EMBL/GenBank/DDBJ databases">
        <authorList>
            <person name="Sun H.-N."/>
        </authorList>
    </citation>
    <scope>NUCLEOTIDE SEQUENCE</scope>
    <source>
        <strain evidence="2">HB14</strain>
    </source>
</reference>
<feature type="signal peptide" evidence="1">
    <location>
        <begin position="1"/>
        <end position="23"/>
    </location>
</feature>